<organism evidence="2 3">
    <name type="scientific">Bradyrhizobium denitrificans</name>
    <dbReference type="NCBI Taxonomy" id="2734912"/>
    <lineage>
        <taxon>Bacteria</taxon>
        <taxon>Pseudomonadati</taxon>
        <taxon>Pseudomonadota</taxon>
        <taxon>Alphaproteobacteria</taxon>
        <taxon>Hyphomicrobiales</taxon>
        <taxon>Nitrobacteraceae</taxon>
        <taxon>Bradyrhizobium</taxon>
    </lineage>
</organism>
<dbReference type="SUPFAM" id="SSF48452">
    <property type="entry name" value="TPR-like"/>
    <property type="match status" value="2"/>
</dbReference>
<feature type="repeat" description="TPR" evidence="1">
    <location>
        <begin position="176"/>
        <end position="209"/>
    </location>
</feature>
<dbReference type="InterPro" id="IPR037919">
    <property type="entry name" value="OGT"/>
</dbReference>
<comment type="caution">
    <text evidence="2">The sequence shown here is derived from an EMBL/GenBank/DDBJ whole genome shotgun (WGS) entry which is preliminary data.</text>
</comment>
<dbReference type="SUPFAM" id="SSF53756">
    <property type="entry name" value="UDP-Glycosyltransferase/glycogen phosphorylase"/>
    <property type="match status" value="1"/>
</dbReference>
<name>A0ABS5FZB6_9BRAD</name>
<evidence type="ECO:0000313" key="2">
    <source>
        <dbReference type="EMBL" id="MBR1134391.1"/>
    </source>
</evidence>
<reference evidence="3" key="1">
    <citation type="journal article" date="2021" name="ISME J.">
        <title>Evolutionary origin and ecological implication of a unique nif island in free-living Bradyrhizobium lineages.</title>
        <authorList>
            <person name="Tao J."/>
        </authorList>
    </citation>
    <scope>NUCLEOTIDE SEQUENCE [LARGE SCALE GENOMIC DNA]</scope>
    <source>
        <strain evidence="3">SZCCT0094</strain>
    </source>
</reference>
<dbReference type="PANTHER" id="PTHR44366">
    <property type="entry name" value="UDP-N-ACETYLGLUCOSAMINE--PEPTIDE N-ACETYLGLUCOSAMINYLTRANSFERASE 110 KDA SUBUNIT"/>
    <property type="match status" value="1"/>
</dbReference>
<dbReference type="Proteomes" id="UP001314635">
    <property type="component" value="Unassembled WGS sequence"/>
</dbReference>
<evidence type="ECO:0000256" key="1">
    <source>
        <dbReference type="PROSITE-ProRule" id="PRU00339"/>
    </source>
</evidence>
<sequence length="703" mass="75586">MGGAVVNRLLIEAADHYNAGRSEPAQALCRDILDRQSDHLPALHLSAILAFADGRMSEGAALLGRLFAHDPGHAPAYVTLGDALAVKGERHGAADAFARAAALRPRDASIHSKLGTALLALSRFAEAEAAYRRALALDPALSHARWNLALALTRQGRLAEAEAAYRALLDHDPAHPDGWRALAHVLADQGRYDAAVPAYRQALAAQPADAGLHVSLGDVLYKQRAFADAARHYRLAAELAPDDANAARLLGHALHEAGRATEAIDAYRRAVALDPTDVVVLSNLAACLYGAGQLEAAAAACEHALALQPDHAPAHTNLGIIHEKRGEIDAAVSAHRRAIAADPAYARGHANLAVALRNAGDIDAALAASHRAVALAPDNALARYNHAHFLLMCGDLPNGFAEHRWGRDCPDLAAGMPRFDVPEWQGEPLEGRTLLLFAEYGIGDALQFVRYIDRVKRMGGSVVLQVQPAIAPLLRCLEGVTVLARGETLPPCDLQLPLMDLPRIFGTTLETIPADVPYLTADPIKMAAWRNVLGRAPQLKVGVVWAGNPRHKGDRQRSLAARDVLPRLLMPGVQLYSLQKEPRPDDAPTLLDLGSDIIDLAPLLKDFAETAAAVSALDLVISVDTSVAHLAGALGRPVWMLLPYALDWRWLRDRADTPWYPTMRLFRQERPMAWDGVLARTAAELARVAAGERGLLLPESMPS</sequence>
<feature type="repeat" description="TPR" evidence="1">
    <location>
        <begin position="74"/>
        <end position="107"/>
    </location>
</feature>
<dbReference type="SMART" id="SM00028">
    <property type="entry name" value="TPR"/>
    <property type="match status" value="9"/>
</dbReference>
<dbReference type="InterPro" id="IPR019734">
    <property type="entry name" value="TPR_rpt"/>
</dbReference>
<proteinExistence type="predicted"/>
<dbReference type="EMBL" id="JAFCLK010000001">
    <property type="protein sequence ID" value="MBR1134391.1"/>
    <property type="molecule type" value="Genomic_DNA"/>
</dbReference>
<feature type="repeat" description="TPR" evidence="1">
    <location>
        <begin position="244"/>
        <end position="277"/>
    </location>
</feature>
<dbReference type="InterPro" id="IPR011990">
    <property type="entry name" value="TPR-like_helical_dom_sf"/>
</dbReference>
<gene>
    <name evidence="2" type="ORF">JQ619_01280</name>
</gene>
<dbReference type="PROSITE" id="PS50005">
    <property type="entry name" value="TPR"/>
    <property type="match status" value="7"/>
</dbReference>
<dbReference type="RefSeq" id="WP_172235852.1">
    <property type="nucleotide sequence ID" value="NZ_JABFDP010000004.1"/>
</dbReference>
<dbReference type="Gene3D" id="3.40.50.2000">
    <property type="entry name" value="Glycogen Phosphorylase B"/>
    <property type="match status" value="1"/>
</dbReference>
<feature type="repeat" description="TPR" evidence="1">
    <location>
        <begin position="108"/>
        <end position="141"/>
    </location>
</feature>
<dbReference type="Pfam" id="PF13432">
    <property type="entry name" value="TPR_16"/>
    <property type="match status" value="2"/>
</dbReference>
<accession>A0ABS5FZB6</accession>
<evidence type="ECO:0000313" key="3">
    <source>
        <dbReference type="Proteomes" id="UP001314635"/>
    </source>
</evidence>
<dbReference type="Pfam" id="PF14559">
    <property type="entry name" value="TPR_19"/>
    <property type="match status" value="1"/>
</dbReference>
<feature type="repeat" description="TPR" evidence="1">
    <location>
        <begin position="346"/>
        <end position="379"/>
    </location>
</feature>
<dbReference type="Gene3D" id="1.25.40.10">
    <property type="entry name" value="Tetratricopeptide repeat domain"/>
    <property type="match status" value="4"/>
</dbReference>
<feature type="repeat" description="TPR" evidence="1">
    <location>
        <begin position="312"/>
        <end position="345"/>
    </location>
</feature>
<feature type="repeat" description="TPR" evidence="1">
    <location>
        <begin position="210"/>
        <end position="243"/>
    </location>
</feature>
<dbReference type="PANTHER" id="PTHR44366:SF1">
    <property type="entry name" value="UDP-N-ACETYLGLUCOSAMINE--PEPTIDE N-ACETYLGLUCOSAMINYLTRANSFERASE 110 KDA SUBUNIT"/>
    <property type="match status" value="1"/>
</dbReference>
<keyword evidence="1" id="KW-0802">TPR repeat</keyword>
<keyword evidence="3" id="KW-1185">Reference proteome</keyword>
<protein>
    <submittedName>
        <fullName evidence="2">Tetratricopeptide repeat protein</fullName>
    </submittedName>
</protein>